<reference evidence="2 3" key="1">
    <citation type="submission" date="2018-08" db="EMBL/GenBank/DDBJ databases">
        <title>A genome reference for cultivated species of the human gut microbiota.</title>
        <authorList>
            <person name="Zou Y."/>
            <person name="Xue W."/>
            <person name="Luo G."/>
        </authorList>
    </citation>
    <scope>NUCLEOTIDE SEQUENCE [LARGE SCALE GENOMIC DNA]</scope>
    <source>
        <strain evidence="2 3">OF01-2LB</strain>
    </source>
</reference>
<protein>
    <recommendedName>
        <fullName evidence="4">Gram-positive cocci surface proteins LPxTG domain-containing protein</fullName>
    </recommendedName>
</protein>
<keyword evidence="1" id="KW-0472">Membrane</keyword>
<feature type="transmembrane region" description="Helical" evidence="1">
    <location>
        <begin position="447"/>
        <end position="465"/>
    </location>
</feature>
<evidence type="ECO:0008006" key="4">
    <source>
        <dbReference type="Google" id="ProtNLM"/>
    </source>
</evidence>
<dbReference type="EMBL" id="QVEV01000017">
    <property type="protein sequence ID" value="RGC14874.1"/>
    <property type="molecule type" value="Genomic_DNA"/>
</dbReference>
<dbReference type="AlphaFoldDB" id="A0A3E2VUS0"/>
<gene>
    <name evidence="2" type="ORF">DXA38_12250</name>
</gene>
<evidence type="ECO:0000313" key="3">
    <source>
        <dbReference type="Proteomes" id="UP000260025"/>
    </source>
</evidence>
<keyword evidence="1" id="KW-1133">Transmembrane helix</keyword>
<dbReference type="Gene3D" id="2.60.40.10">
    <property type="entry name" value="Immunoglobulins"/>
    <property type="match status" value="1"/>
</dbReference>
<dbReference type="InterPro" id="IPR013783">
    <property type="entry name" value="Ig-like_fold"/>
</dbReference>
<comment type="caution">
    <text evidence="2">The sequence shown here is derived from an EMBL/GenBank/DDBJ whole genome shotgun (WGS) entry which is preliminary data.</text>
</comment>
<keyword evidence="1" id="KW-0812">Transmembrane</keyword>
<proteinExistence type="predicted"/>
<evidence type="ECO:0000313" key="2">
    <source>
        <dbReference type="EMBL" id="RGC14874.1"/>
    </source>
</evidence>
<dbReference type="Proteomes" id="UP000260025">
    <property type="component" value="Unassembled WGS sequence"/>
</dbReference>
<evidence type="ECO:0000256" key="1">
    <source>
        <dbReference type="SAM" id="Phobius"/>
    </source>
</evidence>
<organism evidence="2 3">
    <name type="scientific">Clostridium innocuum</name>
    <dbReference type="NCBI Taxonomy" id="1522"/>
    <lineage>
        <taxon>Bacteria</taxon>
        <taxon>Bacillati</taxon>
        <taxon>Bacillota</taxon>
        <taxon>Clostridia</taxon>
        <taxon>Eubacteriales</taxon>
        <taxon>Clostridiaceae</taxon>
        <taxon>Clostridium</taxon>
    </lineage>
</organism>
<dbReference type="OrthoDB" id="1653974at2"/>
<name>A0A3E2VUS0_CLOIN</name>
<accession>A0A3E2VUS0</accession>
<sequence>MALAMVFMLYGGVRIHAVEEPVETPQTAQDTAQDKAAPAASLDTAELKNAEASLETAADGSLTLVVKAKDGYYFADSPLASADNSYVSVLRKSDSTAMVCYYKVSVFGSTPPASYTIKIRGAAAVLTSSKLILNRDNLVNASITAEKEEGITPLDHVILTVEAEDKKAFKTEPYAIVNGEKRNMRMFGDENTMYTLSLMNIHKDTTIELYGTAVSTEEKATLDNMNVTGYVNEKIASYGTITLENAAFHKLAKGTDISSWFFPLPKGMQVTTVYDVAEGSSSMQIEFSGTPLETSNEAMGIIIEGQYTTGREILKVDTSGSKWAIHRRTAANPVIEKGNQTYEKGSNKPLELICSGELRELYGIFINGSAISADSYTLTSGSTVLTLKPEYLETLKKGSYTVRFTYDDGNYAETKVTIADKADKKLEASTLTNQEGAPNTADATSTGLLLIALLTSGAGMAAVTAKRKRARQ</sequence>